<comment type="similarity">
    <text evidence="1">Belongs to the LysR transcriptional regulatory family.</text>
</comment>
<dbReference type="SUPFAM" id="SSF46785">
    <property type="entry name" value="Winged helix' DNA-binding domain"/>
    <property type="match status" value="1"/>
</dbReference>
<feature type="domain" description="HTH lysR-type" evidence="4">
    <location>
        <begin position="1"/>
        <end position="46"/>
    </location>
</feature>
<dbReference type="InterPro" id="IPR036390">
    <property type="entry name" value="WH_DNA-bd_sf"/>
</dbReference>
<sequence>MDPRLLKQLAVIVKHGSLSRAAERLNVTQPTLTRAIQTIEHKVGGRCWCERPVVYARPK</sequence>
<dbReference type="EMBL" id="JBHSWE010000001">
    <property type="protein sequence ID" value="MFC6673437.1"/>
    <property type="molecule type" value="Genomic_DNA"/>
</dbReference>
<dbReference type="Proteomes" id="UP001596422">
    <property type="component" value="Unassembled WGS sequence"/>
</dbReference>
<dbReference type="InterPro" id="IPR000847">
    <property type="entry name" value="LysR_HTH_N"/>
</dbReference>
<keyword evidence="2" id="KW-0805">Transcription regulation</keyword>
<name>A0ABW2A7K7_9GAMM</name>
<dbReference type="InterPro" id="IPR036388">
    <property type="entry name" value="WH-like_DNA-bd_sf"/>
</dbReference>
<dbReference type="RefSeq" id="WP_379911814.1">
    <property type="nucleotide sequence ID" value="NZ_JBHSWE010000001.1"/>
</dbReference>
<gene>
    <name evidence="5" type="ORF">ACFQDL_27590</name>
</gene>
<keyword evidence="6" id="KW-1185">Reference proteome</keyword>
<dbReference type="PROSITE" id="PS50931">
    <property type="entry name" value="HTH_LYSR"/>
    <property type="match status" value="1"/>
</dbReference>
<evidence type="ECO:0000313" key="5">
    <source>
        <dbReference type="EMBL" id="MFC6673437.1"/>
    </source>
</evidence>
<evidence type="ECO:0000256" key="3">
    <source>
        <dbReference type="ARBA" id="ARBA00023163"/>
    </source>
</evidence>
<dbReference type="Gene3D" id="1.10.10.10">
    <property type="entry name" value="Winged helix-like DNA-binding domain superfamily/Winged helix DNA-binding domain"/>
    <property type="match status" value="1"/>
</dbReference>
<protein>
    <submittedName>
        <fullName evidence="5">LysR family transcriptional regulator</fullName>
    </submittedName>
</protein>
<proteinExistence type="inferred from homology"/>
<organism evidence="5 6">
    <name type="scientific">Marinobacterium aestuariivivens</name>
    <dbReference type="NCBI Taxonomy" id="1698799"/>
    <lineage>
        <taxon>Bacteria</taxon>
        <taxon>Pseudomonadati</taxon>
        <taxon>Pseudomonadota</taxon>
        <taxon>Gammaproteobacteria</taxon>
        <taxon>Oceanospirillales</taxon>
        <taxon>Oceanospirillaceae</taxon>
        <taxon>Marinobacterium</taxon>
    </lineage>
</organism>
<evidence type="ECO:0000256" key="2">
    <source>
        <dbReference type="ARBA" id="ARBA00023015"/>
    </source>
</evidence>
<accession>A0ABW2A7K7</accession>
<dbReference type="PANTHER" id="PTHR30126">
    <property type="entry name" value="HTH-TYPE TRANSCRIPTIONAL REGULATOR"/>
    <property type="match status" value="1"/>
</dbReference>
<reference evidence="6" key="1">
    <citation type="journal article" date="2019" name="Int. J. Syst. Evol. Microbiol.">
        <title>The Global Catalogue of Microorganisms (GCM) 10K type strain sequencing project: providing services to taxonomists for standard genome sequencing and annotation.</title>
        <authorList>
            <consortium name="The Broad Institute Genomics Platform"/>
            <consortium name="The Broad Institute Genome Sequencing Center for Infectious Disease"/>
            <person name="Wu L."/>
            <person name="Ma J."/>
        </authorList>
    </citation>
    <scope>NUCLEOTIDE SEQUENCE [LARGE SCALE GENOMIC DNA]</scope>
    <source>
        <strain evidence="6">NBRC 111756</strain>
    </source>
</reference>
<dbReference type="PANTHER" id="PTHR30126:SF39">
    <property type="entry name" value="HTH-TYPE TRANSCRIPTIONAL REGULATOR CYSL"/>
    <property type="match status" value="1"/>
</dbReference>
<dbReference type="Pfam" id="PF00126">
    <property type="entry name" value="HTH_1"/>
    <property type="match status" value="1"/>
</dbReference>
<evidence type="ECO:0000313" key="6">
    <source>
        <dbReference type="Proteomes" id="UP001596422"/>
    </source>
</evidence>
<evidence type="ECO:0000256" key="1">
    <source>
        <dbReference type="ARBA" id="ARBA00009437"/>
    </source>
</evidence>
<evidence type="ECO:0000259" key="4">
    <source>
        <dbReference type="PROSITE" id="PS50931"/>
    </source>
</evidence>
<keyword evidence="3" id="KW-0804">Transcription</keyword>
<comment type="caution">
    <text evidence="5">The sequence shown here is derived from an EMBL/GenBank/DDBJ whole genome shotgun (WGS) entry which is preliminary data.</text>
</comment>